<feature type="compositionally biased region" description="Low complexity" evidence="1">
    <location>
        <begin position="110"/>
        <end position="122"/>
    </location>
</feature>
<feature type="compositionally biased region" description="Basic residues" evidence="1">
    <location>
        <begin position="94"/>
        <end position="104"/>
    </location>
</feature>
<organism evidence="2 3">
    <name type="scientific">Paspalum notatum var. saurae</name>
    <dbReference type="NCBI Taxonomy" id="547442"/>
    <lineage>
        <taxon>Eukaryota</taxon>
        <taxon>Viridiplantae</taxon>
        <taxon>Streptophyta</taxon>
        <taxon>Embryophyta</taxon>
        <taxon>Tracheophyta</taxon>
        <taxon>Spermatophyta</taxon>
        <taxon>Magnoliopsida</taxon>
        <taxon>Liliopsida</taxon>
        <taxon>Poales</taxon>
        <taxon>Poaceae</taxon>
        <taxon>PACMAD clade</taxon>
        <taxon>Panicoideae</taxon>
        <taxon>Andropogonodae</taxon>
        <taxon>Paspaleae</taxon>
        <taxon>Paspalinae</taxon>
        <taxon>Paspalum</taxon>
    </lineage>
</organism>
<evidence type="ECO:0000313" key="2">
    <source>
        <dbReference type="EMBL" id="WVZ66584.1"/>
    </source>
</evidence>
<dbReference type="AlphaFoldDB" id="A0AAQ3T496"/>
<name>A0AAQ3T496_PASNO</name>
<dbReference type="EMBL" id="CP144747">
    <property type="protein sequence ID" value="WVZ66584.1"/>
    <property type="molecule type" value="Genomic_DNA"/>
</dbReference>
<feature type="compositionally biased region" description="Low complexity" evidence="1">
    <location>
        <begin position="53"/>
        <end position="62"/>
    </location>
</feature>
<dbReference type="Proteomes" id="UP001341281">
    <property type="component" value="Chromosome 03"/>
</dbReference>
<accession>A0AAQ3T496</accession>
<evidence type="ECO:0000313" key="3">
    <source>
        <dbReference type="Proteomes" id="UP001341281"/>
    </source>
</evidence>
<evidence type="ECO:0000256" key="1">
    <source>
        <dbReference type="SAM" id="MobiDB-lite"/>
    </source>
</evidence>
<reference evidence="2 3" key="1">
    <citation type="submission" date="2024-02" db="EMBL/GenBank/DDBJ databases">
        <title>High-quality chromosome-scale genome assembly of Pensacola bahiagrass (Paspalum notatum Flugge var. saurae).</title>
        <authorList>
            <person name="Vega J.M."/>
            <person name="Podio M."/>
            <person name="Orjuela J."/>
            <person name="Siena L.A."/>
            <person name="Pessino S.C."/>
            <person name="Combes M.C."/>
            <person name="Mariac C."/>
            <person name="Albertini E."/>
            <person name="Pupilli F."/>
            <person name="Ortiz J.P.A."/>
            <person name="Leblanc O."/>
        </authorList>
    </citation>
    <scope>NUCLEOTIDE SEQUENCE [LARGE SCALE GENOMIC DNA]</scope>
    <source>
        <strain evidence="2">R1</strain>
        <tissue evidence="2">Leaf</tissue>
    </source>
</reference>
<protein>
    <submittedName>
        <fullName evidence="2">Uncharacterized protein</fullName>
    </submittedName>
</protein>
<sequence>MPLPAAPRRCRPRRTRSDADWPRGVSVTPRPARPPPPSRPRIPPPPAGPAPSRPGWMVGSAPAPSPFGGGYLGRGRARLDPTRRFRSPPSPVGHRSHLRLAPPRRRPEVAGTTQATATAAEANPYPSNSRGQPRGVVPALL</sequence>
<feature type="region of interest" description="Disordered" evidence="1">
    <location>
        <begin position="1"/>
        <end position="141"/>
    </location>
</feature>
<gene>
    <name evidence="2" type="ORF">U9M48_015782</name>
</gene>
<feature type="compositionally biased region" description="Pro residues" evidence="1">
    <location>
        <begin position="31"/>
        <end position="52"/>
    </location>
</feature>
<proteinExistence type="predicted"/>
<keyword evidence="3" id="KW-1185">Reference proteome</keyword>